<keyword evidence="6" id="KW-1185">Reference proteome</keyword>
<evidence type="ECO:0000256" key="1">
    <source>
        <dbReference type="SAM" id="MobiDB-lite"/>
    </source>
</evidence>
<feature type="domain" description="Bridge-like lipid transfer protein family member 1 N-terminal" evidence="3">
    <location>
        <begin position="162"/>
        <end position="1044"/>
    </location>
</feature>
<dbReference type="InterPro" id="IPR033616">
    <property type="entry name" value="BLTP1"/>
</dbReference>
<dbReference type="InterPro" id="IPR047104">
    <property type="entry name" value="BLTP1_N"/>
</dbReference>
<proteinExistence type="predicted"/>
<evidence type="ECO:0000259" key="4">
    <source>
        <dbReference type="Pfam" id="PF25040"/>
    </source>
</evidence>
<organism evidence="5 6">
    <name type="scientific">Amphimedon queenslandica</name>
    <name type="common">Sponge</name>
    <dbReference type="NCBI Taxonomy" id="400682"/>
    <lineage>
        <taxon>Eukaryota</taxon>
        <taxon>Metazoa</taxon>
        <taxon>Porifera</taxon>
        <taxon>Demospongiae</taxon>
        <taxon>Heteroscleromorpha</taxon>
        <taxon>Haplosclerida</taxon>
        <taxon>Niphatidae</taxon>
        <taxon>Amphimedon</taxon>
    </lineage>
</organism>
<reference evidence="6" key="1">
    <citation type="journal article" date="2010" name="Nature">
        <title>The Amphimedon queenslandica genome and the evolution of animal complexity.</title>
        <authorList>
            <person name="Srivastava M."/>
            <person name="Simakov O."/>
            <person name="Chapman J."/>
            <person name="Fahey B."/>
            <person name="Gauthier M.E."/>
            <person name="Mitros T."/>
            <person name="Richards G.S."/>
            <person name="Conaco C."/>
            <person name="Dacre M."/>
            <person name="Hellsten U."/>
            <person name="Larroux C."/>
            <person name="Putnam N.H."/>
            <person name="Stanke M."/>
            <person name="Adamska M."/>
            <person name="Darling A."/>
            <person name="Degnan S.M."/>
            <person name="Oakley T.H."/>
            <person name="Plachetzki D.C."/>
            <person name="Zhai Y."/>
            <person name="Adamski M."/>
            <person name="Calcino A."/>
            <person name="Cummins S.F."/>
            <person name="Goodstein D.M."/>
            <person name="Harris C."/>
            <person name="Jackson D.J."/>
            <person name="Leys S.P."/>
            <person name="Shu S."/>
            <person name="Woodcroft B.J."/>
            <person name="Vervoort M."/>
            <person name="Kosik K.S."/>
            <person name="Manning G."/>
            <person name="Degnan B.M."/>
            <person name="Rokhsar D.S."/>
        </authorList>
    </citation>
    <scope>NUCLEOTIDE SEQUENCE [LARGE SCALE GENOMIC DNA]</scope>
</reference>
<dbReference type="Proteomes" id="UP000007879">
    <property type="component" value="Unassembled WGS sequence"/>
</dbReference>
<feature type="domain" description="Bridge-like lipid transfer protein family member 1 C-terminal" evidence="4">
    <location>
        <begin position="2344"/>
        <end position="2740"/>
    </location>
</feature>
<feature type="compositionally biased region" description="Polar residues" evidence="1">
    <location>
        <begin position="1169"/>
        <end position="1185"/>
    </location>
</feature>
<evidence type="ECO:0000313" key="6">
    <source>
        <dbReference type="Proteomes" id="UP000007879"/>
    </source>
</evidence>
<protein>
    <submittedName>
        <fullName evidence="5">Uncharacterized protein</fullName>
    </submittedName>
</protein>
<reference evidence="5" key="2">
    <citation type="submission" date="2024-06" db="UniProtKB">
        <authorList>
            <consortium name="EnsemblMetazoa"/>
        </authorList>
    </citation>
    <scope>IDENTIFICATION</scope>
</reference>
<dbReference type="InterPro" id="IPR056742">
    <property type="entry name" value="BLTP1_C"/>
</dbReference>
<dbReference type="RefSeq" id="XP_019853099.1">
    <property type="nucleotide sequence ID" value="XM_019997540.1"/>
</dbReference>
<sequence>MDTSFGANETSFTPFVLLPVVLSSVWILWDLFYASYLLAFLVQCIVNLYLKDTKIYIGQLRLNLVTGRLIFKEIEIYRRDDSIRVADGYGVLRWWAKPNPTDNEARCEQCSFQSHACANKKTSLVYLHLNGFEYHWYHRSDIYDAWGQTKINEYDSDGPAGSAWLIGVQPSVHCTINKGQLVFGSQLVENNLVVCFTRAEGQYAVTQASNPYDELMHLVKFHGDNVTAFLQPVNAYNNRISTSKFELFDVDDGFNVLKTDFVECVYSLDIPGLVPIDDTTSPKYSFDIQLGTNTYGKYGTYVNNQRVILQKHFFPNDYTVSQVDRPRQPGERRVYTSFDVSISVTSPATLHFEFQGKSDPQSLSFSVSGASQLLIHQPWVIKDDGYTTKFSGKLTDLEVLTSLPFQPLGKAHCVNLSSSLHFPRVWNSTQAWHMKFLVDQPQINILFPYIDFFNELLDDWVQSDTIDILDFVPFQWHIGVEMSEYEIFLFTNRYNWIDTDEVENERIAVCGKTGHLSLDLPFTEFLPDRQEVTFHAHGKNIVVRRYFSPSSVSKESVFALSSVHKKRWRIINPSELHPVYSLTRSASQPIKPCDAEVNIVDRNIEKGTTSFKKAHRRRGSEPLVSHSQKYMKHDFDYDKQNTELQNGNESFPMGCCLTTFYKDGWLDICCGPEITINITYNGHNSDMSHVGSSNDMVPSQVLIDINAPQVLLRVFGTLARDLLSLKENYPGEYMYFKTYSSRSCALPDCLSKTKDATDSVHSEIVTDERFLEVIVNFKLQRVTGEFPTHYPENFCDEFPLPSAHSECLSVYVEYKRQETIVKLTVDPITVHLPFLVDGKEHKLGVVALSGVTFCCHGLTEILLKERVEYAWMMKLNIGAVSASVSLNELFPVVHYFLTALSHVISPADAVLEAPDCILIEPLVEPSSELLKYKMFVLEVATIDLILKEADTMLQIQTLGFGLDLCNLHQGTETVSLSAILKSLNASFLIEIPECSGVYCECACFDVGAIEGDFSLREPLEADSNRQKSFLKLSDLSHRLWFLWDNCYTCGCCGGCQFLDGCISREDYLPVSHSSRYFAKVKYDPIINRSPRSLPEIPLHLSIDNVPSLECLHNCILKYYGFADLQRSGSMNLQEHDDDELVSRDSEASFDTAKSSFQSDSFSGDEHFASLQNSPSGSTSATRVDNSNEIQENDIVEKKKDNFLSLYWQILDKYLFCNNLLQLNCKKLQKSKNKSQGKALFTIDFPEIIESNVGVLPYICYSGEYEVSNDCKFSKESGKDSDKTSSAYVVSVTLVGNIGLVISPPLLALINQYVSCVNGFVSTLCLQSFLDVISLQTLWNVKSDLESSKKLPNLAVHQDQPLIYFSVNTSATSHILLQALNAISIPCKNIGRKNDNICCSFLTFHSTGIGINSLLYREGHVNSKESNNGGDVQVCHKVAGEVNISVLELGLFVHNLNEEGISSVNSSLNFSTVMPPSSHLPRMIDICEGRLKQLNVTVAALITELDRKITPILTWDHIESHLLDVSAIYQTKDSDFNNSLVLQVKLPSIELQVGKPSHGIANEKDIFVDPAIFATFVRGWKPMLDKIIENLQNTQINKVIFEKNLLLQLLRSAQEASVNRKVLNPLLTKESLAVQNCVCFLLLRQLWNGLPQAKKESKRCSVKSNMIDKEIISISLSLALVVLSDQICHVSGDGGEISSYQAPLVSSYHSISPSPSGLGIPNVAFLDQIGKSYKNYSKNMSYSHFVLLRESLLPVYKVCGMKITSQVMRSGQDSFKLNIDYYLRVNELSLIVANNEVSPLDENLKHPELLVKHFCVSGSLDYVVKLCNLERKINYVVTVPQSERPHRSSKYNVVSKCSLNFDSLACHITLPLLVVVRHTAQSLRHVKDIFVDFEVTLLLVRKYEEETLTCDRKSNVTEFTSYLCALERSALSSCQTDISLVSEQFETCNNPNKSSSEIHVNPLDLSQSSSMSGHLDSPVEVPANSHLLSSSSPYDADVVEDTTDSPQFFSSDPEAPVQSSMATYGASKSTLKMSSNDVVENEQLDLSISPGIKDMLNINESNLDFSIFGSVKISNIQVCVGIESFLLLCEMHEISGAVDCRTVSPKNWQSHPHAPLSYKVLPSYISLASTLKKFVLSAQDHAISNKDLGNLISEDLEFCTSICYLKEYVAPAYRCLVRFPGILLDMKQPPIVLHKKLNKYIPTFSAIYEEIFASSPDSFVDDAGFVGATPAVSVAELQFPPHIPKGSALFFLKKFKTIVRPLPSLMVSYDIAPVVAQIGSTTVIKLVLSIGQHKLEFNSKEYKDDLSLRPIPLPVVLLRGKVTPRPHSRLPSVTLEVSVKQVVIEVTTNVLNQLLILQSAFIKETNELFNMFMNIGESLPQDRLNAINLTQPADTGFELISLLNSVKLSMQGVKITVSTPLLTAVRFSTGNKIEMLITNVSHQHNTQILANKSHLTLHGKVETEINVALGCIQGGQNVEEEEDDFVELAYFKTWIAFKNTLQQNTSKADLAPVMSDIFLISIYSPHLYIQSTAVEKAILFWVNCKSVYNFWQNEHHQLNTEVQAATEAFVGRLTKPAVQIKAPSIDFSKPRLVQITVSDVGACMPLVHLQTTPHASQKGFPAVVLTIKEMFVSLNFSKKLVSAGRFTGFLVRFDEQFHFRHKTWTVDPKKHKFLNHGIVPSGTYKLCIVNKNDLEENEKLFTAFKWHMSGINVYASTDIGRHISTLVRTLTIIGSDLEDADSELLSASGESKPLHKRAFSVSSKTFVDEQETLRAMEWDLAKQTRKLNKMRQTGVAPDNLKYEEDTFHKIEMDLVRGLRRVFRKGKGFSFQHIGQILSPRTAGLSGLNKKPVSPSSTLPRNRLGSVTEAETEKLSATVRSHSRHQSDISPTVLRLLKLNEGAGVSLDALPVVEEEVSNVADVTCSASENLKSEPLIPSVNIEINVTISVDSGSIVLQNEDVKSREHRGHVSQFSSDLPFLSSTRRDKVISSIDTVLLIPALLVKAHYQNIISHSFVSAHLSPSKLKQDHELIENDLKTSSDDSSSCNKSTKKGILLISMIISPLPHDLELHPSLLDFVEQVVRPINLNIIPQKNETDNEDDDDSLVKESSLIASPSSVQSLSFPVDVNITFTIHPSKIYLTCNPHAHVKCLMEIPTVNFAISFSLFERKQFECMPVDCSVASSTTPDDTFILNNLHITGCFKTFALVMYTPSPSVQASTAQDDTSHRGYKEAFNLVLGQAFIHLSRKSVHENVLCKTSESICVQEKLKVSGKL</sequence>
<dbReference type="EnsemblMetazoa" id="XM_019997540.1">
    <property type="protein sequence ID" value="XP_019853099.1"/>
    <property type="gene ID" value="LOC105313023"/>
</dbReference>
<dbReference type="KEGG" id="aqu:105313023"/>
<dbReference type="Pfam" id="PF25040">
    <property type="entry name" value="BLTP1_C"/>
    <property type="match status" value="2"/>
</dbReference>
<name>A0AAN0J7U5_AMPQE</name>
<evidence type="ECO:0000259" key="3">
    <source>
        <dbReference type="Pfam" id="PF20413"/>
    </source>
</evidence>
<feature type="transmembrane region" description="Helical" evidence="2">
    <location>
        <begin position="26"/>
        <end position="50"/>
    </location>
</feature>
<keyword evidence="2" id="KW-0472">Membrane</keyword>
<dbReference type="PANTHER" id="PTHR31640:SF1">
    <property type="entry name" value="BRIDGE-LIKE LIPID TRANSFER PROTEIN FAMILY MEMBER 1"/>
    <property type="match status" value="1"/>
</dbReference>
<evidence type="ECO:0000313" key="5">
    <source>
        <dbReference type="EnsemblMetazoa" id="XP_019853099.1"/>
    </source>
</evidence>
<feature type="region of interest" description="Disordered" evidence="1">
    <location>
        <begin position="1154"/>
        <end position="1185"/>
    </location>
</feature>
<dbReference type="Pfam" id="PF20413">
    <property type="entry name" value="BLTP1_N"/>
    <property type="match status" value="1"/>
</dbReference>
<feature type="domain" description="Bridge-like lipid transfer protein family member 1 C-terminal" evidence="4">
    <location>
        <begin position="3054"/>
        <end position="3162"/>
    </location>
</feature>
<accession>A0AAN0J7U5</accession>
<keyword evidence="2" id="KW-0812">Transmembrane</keyword>
<dbReference type="GeneID" id="105313023"/>
<dbReference type="PANTHER" id="PTHR31640">
    <property type="entry name" value="TRANSMEMBRANE PROTEIN KIAA1109"/>
    <property type="match status" value="1"/>
</dbReference>
<evidence type="ECO:0000256" key="2">
    <source>
        <dbReference type="SAM" id="Phobius"/>
    </source>
</evidence>
<keyword evidence="2" id="KW-1133">Transmembrane helix</keyword>
<dbReference type="GO" id="GO:0048488">
    <property type="term" value="P:synaptic vesicle endocytosis"/>
    <property type="evidence" value="ECO:0007669"/>
    <property type="project" value="TreeGrafter"/>
</dbReference>